<reference evidence="2 3" key="1">
    <citation type="submission" date="2024-05" db="EMBL/GenBank/DDBJ databases">
        <title>Genome sequencing and assembly of Indian major carp, Cirrhinus mrigala (Hamilton, 1822).</title>
        <authorList>
            <person name="Mohindra V."/>
            <person name="Chowdhury L.M."/>
            <person name="Lal K."/>
            <person name="Jena J.K."/>
        </authorList>
    </citation>
    <scope>NUCLEOTIDE SEQUENCE [LARGE SCALE GENOMIC DNA]</scope>
    <source>
        <strain evidence="2">CM1030</strain>
        <tissue evidence="2">Blood</tissue>
    </source>
</reference>
<comment type="caution">
    <text evidence="2">The sequence shown here is derived from an EMBL/GenBank/DDBJ whole genome shotgun (WGS) entry which is preliminary data.</text>
</comment>
<gene>
    <name evidence="2" type="ORF">M9458_023215</name>
</gene>
<evidence type="ECO:0000313" key="2">
    <source>
        <dbReference type="EMBL" id="KAL0180809.1"/>
    </source>
</evidence>
<sequence length="97" mass="10175">AHTIMSQIQSPPQDRQSEPKFTPAQTLPETAAPPLQPAGIQTVYAVPESTGMPSTTQQMADTASMPIASAPEPSPFQPSTEVAVGITPPLSDYNMPS</sequence>
<accession>A0ABD0Q3J8</accession>
<feature type="region of interest" description="Disordered" evidence="1">
    <location>
        <begin position="1"/>
        <end position="97"/>
    </location>
</feature>
<feature type="compositionally biased region" description="Polar residues" evidence="1">
    <location>
        <begin position="1"/>
        <end position="14"/>
    </location>
</feature>
<dbReference type="EMBL" id="JAMKFB020000011">
    <property type="protein sequence ID" value="KAL0180809.1"/>
    <property type="molecule type" value="Genomic_DNA"/>
</dbReference>
<name>A0ABD0Q3J8_CIRMR</name>
<organism evidence="2 3">
    <name type="scientific">Cirrhinus mrigala</name>
    <name type="common">Mrigala</name>
    <dbReference type="NCBI Taxonomy" id="683832"/>
    <lineage>
        <taxon>Eukaryota</taxon>
        <taxon>Metazoa</taxon>
        <taxon>Chordata</taxon>
        <taxon>Craniata</taxon>
        <taxon>Vertebrata</taxon>
        <taxon>Euteleostomi</taxon>
        <taxon>Actinopterygii</taxon>
        <taxon>Neopterygii</taxon>
        <taxon>Teleostei</taxon>
        <taxon>Ostariophysi</taxon>
        <taxon>Cypriniformes</taxon>
        <taxon>Cyprinidae</taxon>
        <taxon>Labeoninae</taxon>
        <taxon>Labeonini</taxon>
        <taxon>Cirrhinus</taxon>
    </lineage>
</organism>
<feature type="compositionally biased region" description="Polar residues" evidence="1">
    <location>
        <begin position="51"/>
        <end position="61"/>
    </location>
</feature>
<dbReference type="AlphaFoldDB" id="A0ABD0Q3J8"/>
<proteinExistence type="predicted"/>
<dbReference type="Proteomes" id="UP001529510">
    <property type="component" value="Unassembled WGS sequence"/>
</dbReference>
<keyword evidence="3" id="KW-1185">Reference proteome</keyword>
<evidence type="ECO:0000256" key="1">
    <source>
        <dbReference type="SAM" id="MobiDB-lite"/>
    </source>
</evidence>
<feature type="non-terminal residue" evidence="2">
    <location>
        <position position="1"/>
    </location>
</feature>
<protein>
    <submittedName>
        <fullName evidence="2">Uncharacterized protein</fullName>
    </submittedName>
</protein>
<evidence type="ECO:0000313" key="3">
    <source>
        <dbReference type="Proteomes" id="UP001529510"/>
    </source>
</evidence>